<dbReference type="EMBL" id="BART01017690">
    <property type="protein sequence ID" value="GAG80726.1"/>
    <property type="molecule type" value="Genomic_DNA"/>
</dbReference>
<evidence type="ECO:0000313" key="1">
    <source>
        <dbReference type="EMBL" id="GAG80726.1"/>
    </source>
</evidence>
<comment type="caution">
    <text evidence="1">The sequence shown here is derived from an EMBL/GenBank/DDBJ whole genome shotgun (WGS) entry which is preliminary data.</text>
</comment>
<protein>
    <submittedName>
        <fullName evidence="1">Uncharacterized protein</fullName>
    </submittedName>
</protein>
<organism evidence="1">
    <name type="scientific">marine sediment metagenome</name>
    <dbReference type="NCBI Taxonomy" id="412755"/>
    <lineage>
        <taxon>unclassified sequences</taxon>
        <taxon>metagenomes</taxon>
        <taxon>ecological metagenomes</taxon>
    </lineage>
</organism>
<sequence length="299" mass="32607">GVYSCTLTDAIEGTRTSPTLFTVAAGTWVADVLIGGYVFSYKDTNAADGTWTKINDNDTNTVTVDDTLFTGANRIKILTVKKIGVTVPTEPPTCAASGDDGSLGVGDYKFCYTYVDLDGYESNPSDVSEAETAAATNHITVTMVNSGSLRKRVYRTAVGGAIYYKNNIDTLVAADTATYDSTQADLTLGSIVKTDHTAPESTSHLITKRRNKLYLAFEDYLYPSYTSDIEYFPPLWRLRTGNSQKITGLTEQLTALPVMTDDSVERLVGTDEDNFEFKNSYSTEGCIAMRSLVNCDNFL</sequence>
<feature type="non-terminal residue" evidence="1">
    <location>
        <position position="299"/>
    </location>
</feature>
<dbReference type="AlphaFoldDB" id="X1C8J0"/>
<feature type="non-terminal residue" evidence="1">
    <location>
        <position position="1"/>
    </location>
</feature>
<proteinExistence type="predicted"/>
<name>X1C8J0_9ZZZZ</name>
<gene>
    <name evidence="1" type="ORF">S01H4_33583</name>
</gene>
<accession>X1C8J0</accession>
<reference evidence="1" key="1">
    <citation type="journal article" date="2014" name="Front. Microbiol.">
        <title>High frequency of phylogenetically diverse reductive dehalogenase-homologous genes in deep subseafloor sedimentary metagenomes.</title>
        <authorList>
            <person name="Kawai M."/>
            <person name="Futagami T."/>
            <person name="Toyoda A."/>
            <person name="Takaki Y."/>
            <person name="Nishi S."/>
            <person name="Hori S."/>
            <person name="Arai W."/>
            <person name="Tsubouchi T."/>
            <person name="Morono Y."/>
            <person name="Uchiyama I."/>
            <person name="Ito T."/>
            <person name="Fujiyama A."/>
            <person name="Inagaki F."/>
            <person name="Takami H."/>
        </authorList>
    </citation>
    <scope>NUCLEOTIDE SEQUENCE</scope>
    <source>
        <strain evidence="1">Expedition CK06-06</strain>
    </source>
</reference>